<accession>A0A1Q8QQS9</accession>
<proteinExistence type="predicted"/>
<organism evidence="2 3">
    <name type="scientific">Desulfosporosinus metallidurans</name>
    <dbReference type="NCBI Taxonomy" id="1888891"/>
    <lineage>
        <taxon>Bacteria</taxon>
        <taxon>Bacillati</taxon>
        <taxon>Bacillota</taxon>
        <taxon>Clostridia</taxon>
        <taxon>Eubacteriales</taxon>
        <taxon>Desulfitobacteriaceae</taxon>
        <taxon>Desulfosporosinus</taxon>
    </lineage>
</organism>
<reference evidence="2 3" key="1">
    <citation type="submission" date="2016-09" db="EMBL/GenBank/DDBJ databases">
        <title>Complete genome of Desulfosporosinus sp. OL.</title>
        <authorList>
            <person name="Mardanov A."/>
            <person name="Beletsky A."/>
            <person name="Panova A."/>
            <person name="Karnachuk O."/>
            <person name="Ravin N."/>
        </authorList>
    </citation>
    <scope>NUCLEOTIDE SEQUENCE [LARGE SCALE GENOMIC DNA]</scope>
    <source>
        <strain evidence="2 3">OL</strain>
    </source>
</reference>
<evidence type="ECO:0000313" key="3">
    <source>
        <dbReference type="Proteomes" id="UP000186102"/>
    </source>
</evidence>
<dbReference type="AlphaFoldDB" id="A0A1Q8QQS9"/>
<dbReference type="EMBL" id="MLBF01000030">
    <property type="protein sequence ID" value="OLN29704.1"/>
    <property type="molecule type" value="Genomic_DNA"/>
</dbReference>
<dbReference type="InterPro" id="IPR018649">
    <property type="entry name" value="SHOCT"/>
</dbReference>
<evidence type="ECO:0000313" key="2">
    <source>
        <dbReference type="EMBL" id="OLN29704.1"/>
    </source>
</evidence>
<dbReference type="STRING" id="1888891.DSOL_3410"/>
<comment type="caution">
    <text evidence="2">The sequence shown here is derived from an EMBL/GenBank/DDBJ whole genome shotgun (WGS) entry which is preliminary data.</text>
</comment>
<dbReference type="OrthoDB" id="5461404at2"/>
<feature type="domain" description="SHOCT" evidence="1">
    <location>
        <begin position="33"/>
        <end position="59"/>
    </location>
</feature>
<dbReference type="CDD" id="cd11586">
    <property type="entry name" value="VbhA_like"/>
    <property type="match status" value="1"/>
</dbReference>
<evidence type="ECO:0000259" key="1">
    <source>
        <dbReference type="Pfam" id="PF09851"/>
    </source>
</evidence>
<gene>
    <name evidence="2" type="ORF">DSOL_3410</name>
</gene>
<dbReference type="RefSeq" id="WP_075365897.1">
    <property type="nucleotide sequence ID" value="NZ_MLBF01000030.1"/>
</dbReference>
<dbReference type="Proteomes" id="UP000186102">
    <property type="component" value="Unassembled WGS sequence"/>
</dbReference>
<name>A0A1Q8QQS9_9FIRM</name>
<sequence>MFGFLLVLLCIGAYYYYKQNGCHSHNLANSHPDALDILRARYARGEINSEEFNERKKTLG</sequence>
<dbReference type="InterPro" id="IPR033788">
    <property type="entry name" value="VbhA-like"/>
</dbReference>
<dbReference type="Pfam" id="PF09851">
    <property type="entry name" value="SHOCT"/>
    <property type="match status" value="1"/>
</dbReference>
<keyword evidence="3" id="KW-1185">Reference proteome</keyword>
<protein>
    <recommendedName>
        <fullName evidence="1">SHOCT domain-containing protein</fullName>
    </recommendedName>
</protein>